<feature type="transmembrane region" description="Helical" evidence="6">
    <location>
        <begin position="421"/>
        <end position="444"/>
    </location>
</feature>
<name>A0A1Y1ZRT7_9PLEO</name>
<keyword evidence="3 6" id="KW-0812">Transmembrane</keyword>
<evidence type="ECO:0000256" key="5">
    <source>
        <dbReference type="ARBA" id="ARBA00023136"/>
    </source>
</evidence>
<dbReference type="SUPFAM" id="SSF103473">
    <property type="entry name" value="MFS general substrate transporter"/>
    <property type="match status" value="1"/>
</dbReference>
<dbReference type="OrthoDB" id="2962993at2759"/>
<evidence type="ECO:0000256" key="1">
    <source>
        <dbReference type="ARBA" id="ARBA00004141"/>
    </source>
</evidence>
<dbReference type="InterPro" id="IPR011701">
    <property type="entry name" value="MFS"/>
</dbReference>
<reference evidence="8 9" key="1">
    <citation type="submission" date="2016-07" db="EMBL/GenBank/DDBJ databases">
        <title>Pervasive Adenine N6-methylation of Active Genes in Fungi.</title>
        <authorList>
            <consortium name="DOE Joint Genome Institute"/>
            <person name="Mondo S.J."/>
            <person name="Dannebaum R.O."/>
            <person name="Kuo R.C."/>
            <person name="Labutti K."/>
            <person name="Haridas S."/>
            <person name="Kuo A."/>
            <person name="Salamov A."/>
            <person name="Ahrendt S.R."/>
            <person name="Lipzen A."/>
            <person name="Sullivan W."/>
            <person name="Andreopoulos W.B."/>
            <person name="Clum A."/>
            <person name="Lindquist E."/>
            <person name="Daum C."/>
            <person name="Ramamoorthy G.K."/>
            <person name="Gryganskyi A."/>
            <person name="Culley D."/>
            <person name="Magnuson J.K."/>
            <person name="James T.Y."/>
            <person name="O'Malley M.A."/>
            <person name="Stajich J.E."/>
            <person name="Spatafora J.W."/>
            <person name="Visel A."/>
            <person name="Grigoriev I.V."/>
        </authorList>
    </citation>
    <scope>NUCLEOTIDE SEQUENCE [LARGE SCALE GENOMIC DNA]</scope>
    <source>
        <strain evidence="8 9">CBS 115471</strain>
    </source>
</reference>
<feature type="transmembrane region" description="Helical" evidence="6">
    <location>
        <begin position="209"/>
        <end position="232"/>
    </location>
</feature>
<evidence type="ECO:0000256" key="3">
    <source>
        <dbReference type="ARBA" id="ARBA00022692"/>
    </source>
</evidence>
<keyword evidence="4 6" id="KW-1133">Transmembrane helix</keyword>
<evidence type="ECO:0000256" key="2">
    <source>
        <dbReference type="ARBA" id="ARBA00022448"/>
    </source>
</evidence>
<feature type="transmembrane region" description="Helical" evidence="6">
    <location>
        <begin position="489"/>
        <end position="508"/>
    </location>
</feature>
<keyword evidence="9" id="KW-1185">Reference proteome</keyword>
<dbReference type="PANTHER" id="PTHR43791:SF54">
    <property type="entry name" value="MAJOR FACILITATOR SUPERFAMILY (MFS) PROFILE DOMAIN-CONTAINING PROTEIN-RELATED"/>
    <property type="match status" value="1"/>
</dbReference>
<evidence type="ECO:0000259" key="7">
    <source>
        <dbReference type="PROSITE" id="PS50850"/>
    </source>
</evidence>
<comment type="subcellular location">
    <subcellularLocation>
        <location evidence="1">Membrane</location>
        <topology evidence="1">Multi-pass membrane protein</topology>
    </subcellularLocation>
</comment>
<dbReference type="InterPro" id="IPR020846">
    <property type="entry name" value="MFS_dom"/>
</dbReference>
<keyword evidence="5 6" id="KW-0472">Membrane</keyword>
<feature type="transmembrane region" description="Helical" evidence="6">
    <location>
        <begin position="183"/>
        <end position="202"/>
    </location>
</feature>
<evidence type="ECO:0000256" key="4">
    <source>
        <dbReference type="ARBA" id="ARBA00022989"/>
    </source>
</evidence>
<dbReference type="FunFam" id="1.20.1250.20:FF:000364">
    <property type="entry name" value="MFS general substrate transporter"/>
    <property type="match status" value="1"/>
</dbReference>
<feature type="transmembrane region" description="Helical" evidence="6">
    <location>
        <begin position="451"/>
        <end position="469"/>
    </location>
</feature>
<dbReference type="InterPro" id="IPR036259">
    <property type="entry name" value="MFS_trans_sf"/>
</dbReference>
<dbReference type="PROSITE" id="PS50850">
    <property type="entry name" value="MFS"/>
    <property type="match status" value="1"/>
</dbReference>
<evidence type="ECO:0000313" key="9">
    <source>
        <dbReference type="Proteomes" id="UP000193144"/>
    </source>
</evidence>
<dbReference type="GO" id="GO:0016020">
    <property type="term" value="C:membrane"/>
    <property type="evidence" value="ECO:0007669"/>
    <property type="project" value="UniProtKB-SubCell"/>
</dbReference>
<dbReference type="Gene3D" id="1.20.1250.20">
    <property type="entry name" value="MFS general substrate transporter like domains"/>
    <property type="match status" value="2"/>
</dbReference>
<evidence type="ECO:0000313" key="8">
    <source>
        <dbReference type="EMBL" id="ORY12938.1"/>
    </source>
</evidence>
<sequence length="579" mass="64268">MTEDVHFHGLKTVGEDLLHKTSRESQYALKAFVGLTHIKDCHSIQTFSQIIALDEKKSLDEKLSLDDNALEKAPWAAGPHHLQSHMRAGLSQDDAQFLMEISKKEQDKIFHKVDMRLCPMLAVLYLISHLDRANIGNAKIEGLEATLGMSGTDYNVALMVFFVPYVLCEVPSNMILAKFKRPSWYMGILILLWGSVMTLMGLVQNLGGLCAASFFLGFFEAGFFPGAIFLVGQWYPPDRTQFRMALFYCASALSGAFSGLLAAAIAKMTGIGGQEGWRWIFYLEGLATVAMGVAVFFLLPDSPDHAVGRWLTESEARFLKLNHILTRGVQKKRAKVNAEGKKTHFQWSVLWSVLKDWHIYMQALIFASNAVPNYGLKFTMPQILKNMGYTSTKAQLLTAPPYACGAISALLSALMADRLTWRMPFIVGAQALLIVAYAILFSFAADIKNNVALCYFAVHVACIGIYPILPGCNAWTINNLAGPAKRAMGIAMMICIGNLGGIVGSFIYQEKESPKYPTGFGTSLAFAAAGMVCALTLEFLFWTINKKNARKTEEEWRAIYTEAQLEKMGDRSPLFRYNL</sequence>
<dbReference type="GO" id="GO:0022857">
    <property type="term" value="F:transmembrane transporter activity"/>
    <property type="evidence" value="ECO:0007669"/>
    <property type="project" value="InterPro"/>
</dbReference>
<organism evidence="8 9">
    <name type="scientific">Clohesyomyces aquaticus</name>
    <dbReference type="NCBI Taxonomy" id="1231657"/>
    <lineage>
        <taxon>Eukaryota</taxon>
        <taxon>Fungi</taxon>
        <taxon>Dikarya</taxon>
        <taxon>Ascomycota</taxon>
        <taxon>Pezizomycotina</taxon>
        <taxon>Dothideomycetes</taxon>
        <taxon>Pleosporomycetidae</taxon>
        <taxon>Pleosporales</taxon>
        <taxon>Lindgomycetaceae</taxon>
        <taxon>Clohesyomyces</taxon>
    </lineage>
</organism>
<comment type="caution">
    <text evidence="8">The sequence shown here is derived from an EMBL/GenBank/DDBJ whole genome shotgun (WGS) entry which is preliminary data.</text>
</comment>
<gene>
    <name evidence="8" type="ORF">BCR34DRAFT_281248</name>
</gene>
<dbReference type="Pfam" id="PF07690">
    <property type="entry name" value="MFS_1"/>
    <property type="match status" value="1"/>
</dbReference>
<dbReference type="FunFam" id="1.20.1250.20:FF:000034">
    <property type="entry name" value="MFS general substrate transporter"/>
    <property type="match status" value="1"/>
</dbReference>
<feature type="transmembrane region" description="Helical" evidence="6">
    <location>
        <begin position="520"/>
        <end position="542"/>
    </location>
</feature>
<evidence type="ECO:0000256" key="6">
    <source>
        <dbReference type="SAM" id="Phobius"/>
    </source>
</evidence>
<feature type="transmembrane region" description="Helical" evidence="6">
    <location>
        <begin position="396"/>
        <end position="415"/>
    </location>
</feature>
<feature type="transmembrane region" description="Helical" evidence="6">
    <location>
        <begin position="244"/>
        <end position="267"/>
    </location>
</feature>
<accession>A0A1Y1ZRT7</accession>
<protein>
    <submittedName>
        <fullName evidence="8">Major facilitator superfamily domain-containing protein</fullName>
    </submittedName>
</protein>
<feature type="transmembrane region" description="Helical" evidence="6">
    <location>
        <begin position="279"/>
        <end position="299"/>
    </location>
</feature>
<dbReference type="Proteomes" id="UP000193144">
    <property type="component" value="Unassembled WGS sequence"/>
</dbReference>
<dbReference type="AlphaFoldDB" id="A0A1Y1ZRT7"/>
<dbReference type="EMBL" id="MCFA01000046">
    <property type="protein sequence ID" value="ORY12938.1"/>
    <property type="molecule type" value="Genomic_DNA"/>
</dbReference>
<feature type="domain" description="Major facilitator superfamily (MFS) profile" evidence="7">
    <location>
        <begin position="117"/>
        <end position="548"/>
    </location>
</feature>
<keyword evidence="2" id="KW-0813">Transport</keyword>
<proteinExistence type="predicted"/>
<dbReference type="PANTHER" id="PTHR43791">
    <property type="entry name" value="PERMEASE-RELATED"/>
    <property type="match status" value="1"/>
</dbReference>